<dbReference type="GO" id="GO:0005829">
    <property type="term" value="C:cytosol"/>
    <property type="evidence" value="ECO:0007669"/>
    <property type="project" value="TreeGrafter"/>
</dbReference>
<dbReference type="PANTHER" id="PTHR30612">
    <property type="entry name" value="SECA INNER MEMBRANE COMPONENT OF SEC PROTEIN SECRETION SYSTEM"/>
    <property type="match status" value="1"/>
</dbReference>
<evidence type="ECO:0000313" key="14">
    <source>
        <dbReference type="Proteomes" id="UP000189670"/>
    </source>
</evidence>
<evidence type="ECO:0000259" key="12">
    <source>
        <dbReference type="PROSITE" id="PS51196"/>
    </source>
</evidence>
<accession>A0A1V1PD36</accession>
<dbReference type="FunFam" id="3.40.50.300:FF:000429">
    <property type="entry name" value="Preprotein translocase subunit SecA"/>
    <property type="match status" value="1"/>
</dbReference>
<dbReference type="InterPro" id="IPR014001">
    <property type="entry name" value="Helicase_ATP-bd"/>
</dbReference>
<dbReference type="Proteomes" id="UP000189670">
    <property type="component" value="Unassembled WGS sequence"/>
</dbReference>
<dbReference type="AlphaFoldDB" id="A0A1V1PD36"/>
<dbReference type="SUPFAM" id="SSF52540">
    <property type="entry name" value="P-loop containing nucleoside triphosphate hydrolases"/>
    <property type="match status" value="2"/>
</dbReference>
<dbReference type="CDD" id="cd17928">
    <property type="entry name" value="DEXDc_SecA"/>
    <property type="match status" value="1"/>
</dbReference>
<keyword evidence="7" id="KW-1278">Translocase</keyword>
<dbReference type="EMBL" id="ATBP01000109">
    <property type="protein sequence ID" value="ETR72832.1"/>
    <property type="molecule type" value="Genomic_DNA"/>
</dbReference>
<dbReference type="InterPro" id="IPR011130">
    <property type="entry name" value="SecA_preprotein_X-link_dom"/>
</dbReference>
<dbReference type="InterPro" id="IPR027417">
    <property type="entry name" value="P-loop_NTPase"/>
</dbReference>
<dbReference type="GO" id="GO:0017038">
    <property type="term" value="P:protein import"/>
    <property type="evidence" value="ECO:0007669"/>
    <property type="project" value="InterPro"/>
</dbReference>
<dbReference type="GO" id="GO:0006605">
    <property type="term" value="P:protein targeting"/>
    <property type="evidence" value="ECO:0007669"/>
    <property type="project" value="InterPro"/>
</dbReference>
<keyword evidence="3" id="KW-0963">Cytoplasm</keyword>
<feature type="domain" description="Helicase C-terminal" evidence="11">
    <location>
        <begin position="371"/>
        <end position="531"/>
    </location>
</feature>
<evidence type="ECO:0000256" key="7">
    <source>
        <dbReference type="ARBA" id="ARBA00022967"/>
    </source>
</evidence>
<evidence type="ECO:0000259" key="11">
    <source>
        <dbReference type="PROSITE" id="PS51194"/>
    </source>
</evidence>
<keyword evidence="9" id="KW-0472">Membrane</keyword>
<name>A0A1V1PD36_9BACT</name>
<keyword evidence="8" id="KW-0811">Translocation</keyword>
<feature type="domain" description="Helicase ATP-binding" evidence="10">
    <location>
        <begin position="22"/>
        <end position="200"/>
    </location>
</feature>
<keyword evidence="1" id="KW-0813">Transport</keyword>
<dbReference type="PROSITE" id="PS51194">
    <property type="entry name" value="HELICASE_CTER"/>
    <property type="match status" value="1"/>
</dbReference>
<dbReference type="GO" id="GO:0006886">
    <property type="term" value="P:intracellular protein transport"/>
    <property type="evidence" value="ECO:0007669"/>
    <property type="project" value="InterPro"/>
</dbReference>
<dbReference type="CDD" id="cd18803">
    <property type="entry name" value="SF2_C_secA"/>
    <property type="match status" value="1"/>
</dbReference>
<dbReference type="PROSITE" id="PS51196">
    <property type="entry name" value="SECA_MOTOR_DEAD"/>
    <property type="match status" value="1"/>
</dbReference>
<keyword evidence="6" id="KW-0653">Protein transport</keyword>
<dbReference type="GO" id="GO:0005524">
    <property type="term" value="F:ATP binding"/>
    <property type="evidence" value="ECO:0007669"/>
    <property type="project" value="UniProtKB-KW"/>
</dbReference>
<dbReference type="SUPFAM" id="SSF81767">
    <property type="entry name" value="Pre-protein crosslinking domain of SecA"/>
    <property type="match status" value="1"/>
</dbReference>
<dbReference type="PRINTS" id="PR00906">
    <property type="entry name" value="SECA"/>
</dbReference>
<evidence type="ECO:0000256" key="4">
    <source>
        <dbReference type="ARBA" id="ARBA00022741"/>
    </source>
</evidence>
<evidence type="ECO:0000256" key="2">
    <source>
        <dbReference type="ARBA" id="ARBA00022475"/>
    </source>
</evidence>
<dbReference type="InterPro" id="IPR014018">
    <property type="entry name" value="SecA_motor_DEAD"/>
</dbReference>
<proteinExistence type="predicted"/>
<evidence type="ECO:0000256" key="1">
    <source>
        <dbReference type="ARBA" id="ARBA00022448"/>
    </source>
</evidence>
<evidence type="ECO:0000256" key="8">
    <source>
        <dbReference type="ARBA" id="ARBA00023010"/>
    </source>
</evidence>
<keyword evidence="5" id="KW-0067">ATP-binding</keyword>
<evidence type="ECO:0000256" key="9">
    <source>
        <dbReference type="ARBA" id="ARBA00023136"/>
    </source>
</evidence>
<dbReference type="InterPro" id="IPR001650">
    <property type="entry name" value="Helicase_C-like"/>
</dbReference>
<dbReference type="PANTHER" id="PTHR30612:SF0">
    <property type="entry name" value="CHLOROPLAST PROTEIN-TRANSPORTING ATPASE"/>
    <property type="match status" value="1"/>
</dbReference>
<dbReference type="InterPro" id="IPR036670">
    <property type="entry name" value="SecA_X-link_sf"/>
</dbReference>
<evidence type="ECO:0000256" key="3">
    <source>
        <dbReference type="ARBA" id="ARBA00022490"/>
    </source>
</evidence>
<keyword evidence="4" id="KW-0547">Nucleotide-binding</keyword>
<organism evidence="13 14">
    <name type="scientific">Candidatus Magnetoglobus multicellularis str. Araruama</name>
    <dbReference type="NCBI Taxonomy" id="890399"/>
    <lineage>
        <taxon>Bacteria</taxon>
        <taxon>Pseudomonadati</taxon>
        <taxon>Thermodesulfobacteriota</taxon>
        <taxon>Desulfobacteria</taxon>
        <taxon>Desulfobacterales</taxon>
        <taxon>Desulfobacteraceae</taxon>
        <taxon>Candidatus Magnetoglobus</taxon>
    </lineage>
</organism>
<reference evidence="14" key="1">
    <citation type="submission" date="2012-11" db="EMBL/GenBank/DDBJ databases">
        <authorList>
            <person name="Lucero-Rivera Y.E."/>
            <person name="Tovar-Ramirez D."/>
        </authorList>
    </citation>
    <scope>NUCLEOTIDE SEQUENCE [LARGE SCALE GENOMIC DNA]</scope>
    <source>
        <strain evidence="14">Araruama</strain>
    </source>
</reference>
<dbReference type="Pfam" id="PF01043">
    <property type="entry name" value="SecA_PP_bind"/>
    <property type="match status" value="1"/>
</dbReference>
<evidence type="ECO:0000259" key="10">
    <source>
        <dbReference type="PROSITE" id="PS51192"/>
    </source>
</evidence>
<dbReference type="InterPro" id="IPR000185">
    <property type="entry name" value="SecA"/>
</dbReference>
<sequence length="577" mass="64898">MSYLTEAAYRSLGLRPFSVQIMGSLALIHGYLAEMATGEGKTLTAALAAAIAGWKGIPCHIITVNDYLAERDTKELSAFYTFCGLTTGHVIGPMTPEERRINYRCDVVYTTSKEILADFLRDRLKLGNSHHPGLRLIQSFSPYCQSQANELVMRGLHTAIVDEADSVLIDEAVTPLIISRPMKNEPLKQAIAVAQTLNDKILPDVHYKRIDRYKEIRLTDKGKAFLLNATRQFPGIWRGVSRQEEIIKLMIQAHELFHRDKHYVVMDNKVVIVDEFTGRLMPNRSWSHGLHQAVEAKEGVEITDPMETLARLSFQRFFRFFPQLSGMTGTGSEARGEFWQIYRLPVMTIPTNRPCIRKQLPDRVFSTREQKLTAIVHDIQKIHQSNRPILVGTRNVAASEQLSKRLQDEGLDCQIINAVRHESEAQIVANAGQQKRITIATNMAGRGTDIKPGDGVIELGGLHVIATERHESGRIDRQLFGRCARQGNPGSAQAFISLEDEIIHRFVPLWVQKMARMIFAKNSTRMLGKVLYAHAQKRAEGMAFQQRRAVLHSDKWLIQALSFAGEELGLASLSKGS</sequence>
<dbReference type="GO" id="GO:0043952">
    <property type="term" value="P:protein transport by the Sec complex"/>
    <property type="evidence" value="ECO:0007669"/>
    <property type="project" value="TreeGrafter"/>
</dbReference>
<protein>
    <submittedName>
        <fullName evidence="13">Protein translocase subunit secA</fullName>
    </submittedName>
</protein>
<dbReference type="InterPro" id="IPR044722">
    <property type="entry name" value="SecA_SF2_C"/>
</dbReference>
<feature type="domain" description="SecA family profile" evidence="12">
    <location>
        <begin position="1"/>
        <end position="527"/>
    </location>
</feature>
<evidence type="ECO:0000313" key="13">
    <source>
        <dbReference type="EMBL" id="ETR72832.1"/>
    </source>
</evidence>
<comment type="caution">
    <text evidence="13">The sequence shown here is derived from an EMBL/GenBank/DDBJ whole genome shotgun (WGS) entry which is preliminary data.</text>
</comment>
<dbReference type="PROSITE" id="PS51192">
    <property type="entry name" value="HELICASE_ATP_BIND_1"/>
    <property type="match status" value="1"/>
</dbReference>
<dbReference type="Pfam" id="PF21090">
    <property type="entry name" value="P-loop_SecA"/>
    <property type="match status" value="2"/>
</dbReference>
<dbReference type="Gene3D" id="3.90.1440.10">
    <property type="entry name" value="SecA, preprotein cross-linking domain"/>
    <property type="match status" value="1"/>
</dbReference>
<dbReference type="InterPro" id="IPR011115">
    <property type="entry name" value="SecA_DEAD"/>
</dbReference>
<dbReference type="Gene3D" id="3.40.50.300">
    <property type="entry name" value="P-loop containing nucleotide triphosphate hydrolases"/>
    <property type="match status" value="2"/>
</dbReference>
<dbReference type="SMART" id="SM00957">
    <property type="entry name" value="SecA_DEAD"/>
    <property type="match status" value="1"/>
</dbReference>
<dbReference type="Pfam" id="PF07517">
    <property type="entry name" value="SecA_DEAD"/>
    <property type="match status" value="1"/>
</dbReference>
<dbReference type="GO" id="GO:0031522">
    <property type="term" value="C:cell envelope Sec protein transport complex"/>
    <property type="evidence" value="ECO:0007669"/>
    <property type="project" value="TreeGrafter"/>
</dbReference>
<gene>
    <name evidence="13" type="primary">secA</name>
    <name evidence="13" type="ORF">OMM_01407</name>
</gene>
<keyword evidence="2" id="KW-1003">Cell membrane</keyword>
<evidence type="ECO:0000256" key="6">
    <source>
        <dbReference type="ARBA" id="ARBA00022927"/>
    </source>
</evidence>
<dbReference type="SMART" id="SM00958">
    <property type="entry name" value="SecA_PP_bind"/>
    <property type="match status" value="1"/>
</dbReference>
<dbReference type="GO" id="GO:0005886">
    <property type="term" value="C:plasma membrane"/>
    <property type="evidence" value="ECO:0007669"/>
    <property type="project" value="TreeGrafter"/>
</dbReference>
<evidence type="ECO:0000256" key="5">
    <source>
        <dbReference type="ARBA" id="ARBA00022840"/>
    </source>
</evidence>